<dbReference type="Pfam" id="PF13472">
    <property type="entry name" value="Lipase_GDSL_2"/>
    <property type="match status" value="1"/>
</dbReference>
<dbReference type="InterPro" id="IPR036514">
    <property type="entry name" value="SGNH_hydro_sf"/>
</dbReference>
<evidence type="ECO:0000259" key="1">
    <source>
        <dbReference type="Pfam" id="PF13472"/>
    </source>
</evidence>
<proteinExistence type="predicted"/>
<dbReference type="EMBL" id="CP023270">
    <property type="protein sequence ID" value="AVJ29146.1"/>
    <property type="molecule type" value="Genomic_DNA"/>
</dbReference>
<evidence type="ECO:0000313" key="2">
    <source>
        <dbReference type="EMBL" id="AVJ29146.1"/>
    </source>
</evidence>
<evidence type="ECO:0000313" key="3">
    <source>
        <dbReference type="Proteomes" id="UP000239477"/>
    </source>
</evidence>
<feature type="domain" description="SGNH hydrolase-type esterase" evidence="1">
    <location>
        <begin position="9"/>
        <end position="164"/>
    </location>
</feature>
<accession>A0A2S0IAW0</accession>
<sequence>MSAEREAILGDSVQAQVYTAGSNLGDQSHLTAAQLPRWLNIAINNLSSPGARMTDGGQQGFGAASNKNVITMVRGYAPMKGIVITLGTNDWANPGTSAQSLLDSYRGMIQHCKALGLAVVGLSPLNRSGGGNGVQHPDGIHTLAQFQYWIEAVCQEQGAKVIQGGAEPLAAEHFADGCI</sequence>
<dbReference type="RefSeq" id="WP_105239865.1">
    <property type="nucleotide sequence ID" value="NZ_CP023270.1"/>
</dbReference>
<keyword evidence="3" id="KW-1185">Reference proteome</keyword>
<gene>
    <name evidence="2" type="ORF">CLM73_19645</name>
</gene>
<dbReference type="SUPFAM" id="SSF52266">
    <property type="entry name" value="SGNH hydrolase"/>
    <property type="match status" value="1"/>
</dbReference>
<organism evidence="2 3">
    <name type="scientific">Achromobacter spanius</name>
    <dbReference type="NCBI Taxonomy" id="217203"/>
    <lineage>
        <taxon>Bacteria</taxon>
        <taxon>Pseudomonadati</taxon>
        <taxon>Pseudomonadota</taxon>
        <taxon>Betaproteobacteria</taxon>
        <taxon>Burkholderiales</taxon>
        <taxon>Alcaligenaceae</taxon>
        <taxon>Achromobacter</taxon>
    </lineage>
</organism>
<dbReference type="GO" id="GO:0016788">
    <property type="term" value="F:hydrolase activity, acting on ester bonds"/>
    <property type="evidence" value="ECO:0007669"/>
    <property type="project" value="UniProtKB-ARBA"/>
</dbReference>
<reference evidence="2 3" key="1">
    <citation type="submission" date="2017-09" db="EMBL/GenBank/DDBJ databases">
        <title>Genomic, metabolic, and phenotypic characteristics of bacterial isolates from the natural microbiome of the model nematode Caenorhabditis elegans.</title>
        <authorList>
            <person name="Zimmermann J."/>
            <person name="Obeng N."/>
            <person name="Yang W."/>
            <person name="Obeng O."/>
            <person name="Kissoyan K."/>
            <person name="Pees B."/>
            <person name="Dirksen P."/>
            <person name="Hoppner M."/>
            <person name="Franke A."/>
            <person name="Rosenstiel P."/>
            <person name="Leippe M."/>
            <person name="Dierking K."/>
            <person name="Kaleta C."/>
            <person name="Schulenburg H."/>
        </authorList>
    </citation>
    <scope>NUCLEOTIDE SEQUENCE [LARGE SCALE GENOMIC DNA]</scope>
    <source>
        <strain evidence="2 3">MYb73</strain>
    </source>
</reference>
<dbReference type="Gene3D" id="3.40.50.1110">
    <property type="entry name" value="SGNH hydrolase"/>
    <property type="match status" value="1"/>
</dbReference>
<protein>
    <recommendedName>
        <fullName evidence="1">SGNH hydrolase-type esterase domain-containing protein</fullName>
    </recommendedName>
</protein>
<dbReference type="Proteomes" id="UP000239477">
    <property type="component" value="Chromosome"/>
</dbReference>
<dbReference type="AlphaFoldDB" id="A0A2S0IAW0"/>
<dbReference type="InterPro" id="IPR013830">
    <property type="entry name" value="SGNH_hydro"/>
</dbReference>
<name>A0A2S0IAW0_9BURK</name>